<protein>
    <submittedName>
        <fullName evidence="9 10">AAA+ ATPase domain-containing protein</fullName>
    </submittedName>
</protein>
<keyword evidence="3" id="KW-0235">DNA replication</keyword>
<dbReference type="FunFam" id="3.40.50.300:FF:000129">
    <property type="entry name" value="Replication factor C subunit 5"/>
    <property type="match status" value="1"/>
</dbReference>
<dbReference type="WBParaSite" id="ACRNAN_scaffold10448.g14786.t1">
    <property type="protein sequence ID" value="ACRNAN_scaffold10448.g14786.t1"/>
    <property type="gene ID" value="ACRNAN_scaffold10448.g14786"/>
</dbReference>
<dbReference type="Proteomes" id="UP000887540">
    <property type="component" value="Unplaced"/>
</dbReference>
<comment type="subcellular location">
    <subcellularLocation>
        <location evidence="1">Nucleus</location>
    </subcellularLocation>
</comment>
<sequence>MHSFFQRPGTAVVKKDDSKQDSTVPWVEKYRPRKVDELVYQEEVVAVLKKCVEGADLPNLLFYGPPGTGKTSAAIALCRQLFKTNEVYKDRVLEMNASDERGIDVVRNRIKDFARRTVAAQVPGGGASLKVIILDEADAMTGPAQAALRRTMEKESTTTRFFLICNYISRIIEPLTSRCAKFRFKSLSVDAQRERLLYICEKESVQIQADAIDELIDISGGDLRKSITILQSIASSNLEITKSEVREMSGYVPDEVINQFMAVCQSNDFKHLIEMMNTLRREGYGAYQLINQLSDVILENENLSPLHKAKIFDRMGECEARLLDGANEYLQLFDLAAVMHDQFQSAY</sequence>
<dbReference type="WBParaSite" id="ACRNAN_scaffold343.g13334.t1">
    <property type="protein sequence ID" value="ACRNAN_scaffold343.g13334.t1"/>
    <property type="gene ID" value="ACRNAN_scaffold343.g13334"/>
</dbReference>
<dbReference type="CDD" id="cd00009">
    <property type="entry name" value="AAA"/>
    <property type="match status" value="1"/>
</dbReference>
<dbReference type="SMART" id="SM00382">
    <property type="entry name" value="AAA"/>
    <property type="match status" value="1"/>
</dbReference>
<evidence type="ECO:0000313" key="8">
    <source>
        <dbReference type="Proteomes" id="UP000887540"/>
    </source>
</evidence>
<dbReference type="GO" id="GO:0005663">
    <property type="term" value="C:DNA replication factor C complex"/>
    <property type="evidence" value="ECO:0007669"/>
    <property type="project" value="TreeGrafter"/>
</dbReference>
<dbReference type="NCBIfam" id="NF001679">
    <property type="entry name" value="PRK00440.1"/>
    <property type="match status" value="1"/>
</dbReference>
<dbReference type="InterPro" id="IPR027417">
    <property type="entry name" value="P-loop_NTPase"/>
</dbReference>
<dbReference type="GO" id="GO:0005634">
    <property type="term" value="C:nucleus"/>
    <property type="evidence" value="ECO:0007669"/>
    <property type="project" value="UniProtKB-SubCell"/>
</dbReference>
<dbReference type="PANTHER" id="PTHR11669:SF20">
    <property type="entry name" value="REPLICATION FACTOR C SUBUNIT 4"/>
    <property type="match status" value="1"/>
</dbReference>
<dbReference type="InterPro" id="IPR008921">
    <property type="entry name" value="DNA_pol3_clamp-load_cplx_C"/>
</dbReference>
<dbReference type="Pfam" id="PF25361">
    <property type="entry name" value="AAA_lid_RFC1"/>
    <property type="match status" value="1"/>
</dbReference>
<dbReference type="Gene3D" id="1.20.272.10">
    <property type="match status" value="1"/>
</dbReference>
<dbReference type="InterPro" id="IPR003959">
    <property type="entry name" value="ATPase_AAA_core"/>
</dbReference>
<dbReference type="PANTHER" id="PTHR11669">
    <property type="entry name" value="REPLICATION FACTOR C / DNA POLYMERASE III GAMMA-TAU SUBUNIT"/>
    <property type="match status" value="1"/>
</dbReference>
<dbReference type="CDD" id="cd18140">
    <property type="entry name" value="HLD_clamp_RFC"/>
    <property type="match status" value="1"/>
</dbReference>
<comment type="similarity">
    <text evidence="2">Belongs to the activator 1 small subunits family.</text>
</comment>
<dbReference type="Pfam" id="PF00004">
    <property type="entry name" value="AAA"/>
    <property type="match status" value="1"/>
</dbReference>
<dbReference type="GO" id="GO:0016887">
    <property type="term" value="F:ATP hydrolysis activity"/>
    <property type="evidence" value="ECO:0007669"/>
    <property type="project" value="InterPro"/>
</dbReference>
<dbReference type="AlphaFoldDB" id="A0A914DQK5"/>
<evidence type="ECO:0000256" key="2">
    <source>
        <dbReference type="ARBA" id="ARBA00005378"/>
    </source>
</evidence>
<keyword evidence="8" id="KW-1185">Reference proteome</keyword>
<proteinExistence type="inferred from homology"/>
<dbReference type="Pfam" id="PF08542">
    <property type="entry name" value="Rep_fac_C"/>
    <property type="match status" value="1"/>
</dbReference>
<feature type="domain" description="AAA+ ATPase" evidence="7">
    <location>
        <begin position="56"/>
        <end position="187"/>
    </location>
</feature>
<organism evidence="8 10">
    <name type="scientific">Acrobeloides nanus</name>
    <dbReference type="NCBI Taxonomy" id="290746"/>
    <lineage>
        <taxon>Eukaryota</taxon>
        <taxon>Metazoa</taxon>
        <taxon>Ecdysozoa</taxon>
        <taxon>Nematoda</taxon>
        <taxon>Chromadorea</taxon>
        <taxon>Rhabditida</taxon>
        <taxon>Tylenchina</taxon>
        <taxon>Cephalobomorpha</taxon>
        <taxon>Cephaloboidea</taxon>
        <taxon>Cephalobidae</taxon>
        <taxon>Acrobeloides</taxon>
    </lineage>
</organism>
<dbReference type="SUPFAM" id="SSF48019">
    <property type="entry name" value="post-AAA+ oligomerization domain-like"/>
    <property type="match status" value="1"/>
</dbReference>
<evidence type="ECO:0000259" key="7">
    <source>
        <dbReference type="SMART" id="SM00382"/>
    </source>
</evidence>
<dbReference type="InterPro" id="IPR003593">
    <property type="entry name" value="AAA+_ATPase"/>
</dbReference>
<dbReference type="GO" id="GO:0006281">
    <property type="term" value="P:DNA repair"/>
    <property type="evidence" value="ECO:0007669"/>
    <property type="project" value="TreeGrafter"/>
</dbReference>
<evidence type="ECO:0000256" key="6">
    <source>
        <dbReference type="ARBA" id="ARBA00023242"/>
    </source>
</evidence>
<evidence type="ECO:0000256" key="4">
    <source>
        <dbReference type="ARBA" id="ARBA00022741"/>
    </source>
</evidence>
<accession>A0A914DQK5</accession>
<evidence type="ECO:0000313" key="10">
    <source>
        <dbReference type="WBParaSite" id="ACRNAN_scaffold343.g13334.t1"/>
    </source>
</evidence>
<evidence type="ECO:0000256" key="3">
    <source>
        <dbReference type="ARBA" id="ARBA00022705"/>
    </source>
</evidence>
<dbReference type="GO" id="GO:0003677">
    <property type="term" value="F:DNA binding"/>
    <property type="evidence" value="ECO:0007669"/>
    <property type="project" value="InterPro"/>
</dbReference>
<evidence type="ECO:0000256" key="1">
    <source>
        <dbReference type="ARBA" id="ARBA00004123"/>
    </source>
</evidence>
<keyword evidence="5" id="KW-0067">ATP-binding</keyword>
<dbReference type="InterPro" id="IPR047854">
    <property type="entry name" value="RFC_lid"/>
</dbReference>
<dbReference type="FunFam" id="1.20.272.10:FF:000011">
    <property type="entry name" value="Replication factor C subunit 2"/>
    <property type="match status" value="1"/>
</dbReference>
<dbReference type="GO" id="GO:0005524">
    <property type="term" value="F:ATP binding"/>
    <property type="evidence" value="ECO:0007669"/>
    <property type="project" value="UniProtKB-KW"/>
</dbReference>
<evidence type="ECO:0000313" key="9">
    <source>
        <dbReference type="WBParaSite" id="ACRNAN_scaffold10448.g14786.t1"/>
    </source>
</evidence>
<keyword evidence="6" id="KW-0539">Nucleus</keyword>
<dbReference type="GO" id="GO:0003689">
    <property type="term" value="F:DNA clamp loader activity"/>
    <property type="evidence" value="ECO:0007669"/>
    <property type="project" value="TreeGrafter"/>
</dbReference>
<name>A0A914DQK5_9BILA</name>
<dbReference type="InterPro" id="IPR013748">
    <property type="entry name" value="Rep_factorC_C"/>
</dbReference>
<evidence type="ECO:0000256" key="5">
    <source>
        <dbReference type="ARBA" id="ARBA00022840"/>
    </source>
</evidence>
<reference evidence="9 10" key="1">
    <citation type="submission" date="2022-11" db="UniProtKB">
        <authorList>
            <consortium name="WormBaseParasite"/>
        </authorList>
    </citation>
    <scope>IDENTIFICATION</scope>
</reference>
<dbReference type="Gene3D" id="1.10.8.60">
    <property type="match status" value="1"/>
</dbReference>
<dbReference type="Gene3D" id="3.40.50.300">
    <property type="entry name" value="P-loop containing nucleotide triphosphate hydrolases"/>
    <property type="match status" value="1"/>
</dbReference>
<dbReference type="GO" id="GO:0006261">
    <property type="term" value="P:DNA-templated DNA replication"/>
    <property type="evidence" value="ECO:0007669"/>
    <property type="project" value="TreeGrafter"/>
</dbReference>
<dbReference type="SUPFAM" id="SSF52540">
    <property type="entry name" value="P-loop containing nucleoside triphosphate hydrolases"/>
    <property type="match status" value="1"/>
</dbReference>
<dbReference type="InterPro" id="IPR050238">
    <property type="entry name" value="DNA_Rep/Repair_Clamp_Loader"/>
</dbReference>
<keyword evidence="4" id="KW-0547">Nucleotide-binding</keyword>